<keyword evidence="1" id="KW-1133">Transmembrane helix</keyword>
<dbReference type="Proteomes" id="UP000007575">
    <property type="component" value="Chromosome"/>
</dbReference>
<dbReference type="EMBL" id="CP002191">
    <property type="protein sequence ID" value="AFD25404.1"/>
    <property type="molecule type" value="Genomic_DNA"/>
</dbReference>
<dbReference type="HOGENOM" id="CLU_182108_0_0_0"/>
<dbReference type="KEGG" id="dgo:DGo_CA1477"/>
<feature type="transmembrane region" description="Helical" evidence="1">
    <location>
        <begin position="73"/>
        <end position="94"/>
    </location>
</feature>
<reference evidence="2 3" key="1">
    <citation type="journal article" date="2012" name="PLoS ONE">
        <title>Genome sequence and transcriptome analysis of the radioresistant bacterium Deinococcus gobiensis: insights into the extreme environmental adaptations.</title>
        <authorList>
            <person name="Yuan M."/>
            <person name="Chen M."/>
            <person name="Zhang W."/>
            <person name="Lu W."/>
            <person name="Wang J."/>
            <person name="Yang M."/>
            <person name="Zhao P."/>
            <person name="Tang R."/>
            <person name="Li X."/>
            <person name="Hao Y."/>
            <person name="Zhou Z."/>
            <person name="Zhan Y."/>
            <person name="Yu H."/>
            <person name="Teng C."/>
            <person name="Yan Y."/>
            <person name="Ping S."/>
            <person name="Wang Y."/>
            <person name="Lin M."/>
        </authorList>
    </citation>
    <scope>NUCLEOTIDE SEQUENCE [LARGE SCALE GENOMIC DNA]</scope>
    <source>
        <strain evidence="2 3">I-0</strain>
    </source>
</reference>
<evidence type="ECO:0000313" key="2">
    <source>
        <dbReference type="EMBL" id="AFD25404.1"/>
    </source>
</evidence>
<feature type="transmembrane region" description="Helical" evidence="1">
    <location>
        <begin position="22"/>
        <end position="53"/>
    </location>
</feature>
<keyword evidence="1" id="KW-0812">Transmembrane</keyword>
<evidence type="ECO:0000256" key="1">
    <source>
        <dbReference type="SAM" id="Phobius"/>
    </source>
</evidence>
<sequence>MRADENRPPTTNRPSREAAVRALAWILTLLLLLLGLGLAALALGAFASLNLAAPLWLRSLGTLGSLALGGGNGFTHAVVLSVLASAVLALAAYLKPRA</sequence>
<dbReference type="STRING" id="745776.DGo_CA1477"/>
<dbReference type="PATRIC" id="fig|745776.4.peg.1519"/>
<protein>
    <submittedName>
        <fullName evidence="2">Uncharacterized protein</fullName>
    </submittedName>
</protein>
<dbReference type="AlphaFoldDB" id="H8GU80"/>
<evidence type="ECO:0000313" key="3">
    <source>
        <dbReference type="Proteomes" id="UP000007575"/>
    </source>
</evidence>
<accession>H8GU80</accession>
<organism evidence="2 3">
    <name type="scientific">Deinococcus gobiensis (strain DSM 21396 / JCM 16679 / CGMCC 1.7299 / I-0)</name>
    <dbReference type="NCBI Taxonomy" id="745776"/>
    <lineage>
        <taxon>Bacteria</taxon>
        <taxon>Thermotogati</taxon>
        <taxon>Deinococcota</taxon>
        <taxon>Deinococci</taxon>
        <taxon>Deinococcales</taxon>
        <taxon>Deinococcaceae</taxon>
        <taxon>Deinococcus</taxon>
    </lineage>
</organism>
<gene>
    <name evidence="2" type="ordered locus">DGo_CA1477</name>
</gene>
<keyword evidence="1" id="KW-0472">Membrane</keyword>
<proteinExistence type="predicted"/>
<keyword evidence="3" id="KW-1185">Reference proteome</keyword>
<name>H8GU80_DEIGI</name>